<evidence type="ECO:0000313" key="1">
    <source>
        <dbReference type="EMBL" id="KIH50707.1"/>
    </source>
</evidence>
<dbReference type="AlphaFoldDB" id="A0A0C2CLP0"/>
<dbReference type="Proteomes" id="UP000054047">
    <property type="component" value="Unassembled WGS sequence"/>
</dbReference>
<reference evidence="1 2" key="1">
    <citation type="submission" date="2013-12" db="EMBL/GenBank/DDBJ databases">
        <title>Draft genome of the parsitic nematode Ancylostoma duodenale.</title>
        <authorList>
            <person name="Mitreva M."/>
        </authorList>
    </citation>
    <scope>NUCLEOTIDE SEQUENCE [LARGE SCALE GENOMIC DNA]</scope>
    <source>
        <strain evidence="1 2">Zhejiang</strain>
    </source>
</reference>
<organism evidence="1 2">
    <name type="scientific">Ancylostoma duodenale</name>
    <dbReference type="NCBI Taxonomy" id="51022"/>
    <lineage>
        <taxon>Eukaryota</taxon>
        <taxon>Metazoa</taxon>
        <taxon>Ecdysozoa</taxon>
        <taxon>Nematoda</taxon>
        <taxon>Chromadorea</taxon>
        <taxon>Rhabditida</taxon>
        <taxon>Rhabditina</taxon>
        <taxon>Rhabditomorpha</taxon>
        <taxon>Strongyloidea</taxon>
        <taxon>Ancylostomatidae</taxon>
        <taxon>Ancylostomatinae</taxon>
        <taxon>Ancylostoma</taxon>
    </lineage>
</organism>
<dbReference type="OrthoDB" id="5816387at2759"/>
<evidence type="ECO:0000313" key="2">
    <source>
        <dbReference type="Proteomes" id="UP000054047"/>
    </source>
</evidence>
<name>A0A0C2CLP0_9BILA</name>
<keyword evidence="2" id="KW-1185">Reference proteome</keyword>
<protein>
    <submittedName>
        <fullName evidence="1">Uncharacterized protein</fullName>
    </submittedName>
</protein>
<gene>
    <name evidence="1" type="ORF">ANCDUO_19211</name>
</gene>
<sequence length="50" mass="5603">MCDCNEGYKNAGFPLYIDALMKFCNQKVCTASTVDEDCFGMTCNPGRYMC</sequence>
<dbReference type="EMBL" id="KN748916">
    <property type="protein sequence ID" value="KIH50707.1"/>
    <property type="molecule type" value="Genomic_DNA"/>
</dbReference>
<proteinExistence type="predicted"/>
<accession>A0A0C2CLP0</accession>